<name>A0A2P2QKH8_RHIMU</name>
<keyword evidence="1" id="KW-1133">Transmembrane helix</keyword>
<proteinExistence type="predicted"/>
<dbReference type="AlphaFoldDB" id="A0A2P2QKH8"/>
<evidence type="ECO:0000313" key="2">
    <source>
        <dbReference type="EMBL" id="MBX67482.1"/>
    </source>
</evidence>
<dbReference type="EMBL" id="GGEC01086998">
    <property type="protein sequence ID" value="MBX67482.1"/>
    <property type="molecule type" value="Transcribed_RNA"/>
</dbReference>
<feature type="transmembrane region" description="Helical" evidence="1">
    <location>
        <begin position="6"/>
        <end position="22"/>
    </location>
</feature>
<keyword evidence="1" id="KW-0812">Transmembrane</keyword>
<sequence>MTATIITTLIFIVLLLSCLFFSQ</sequence>
<organism evidence="2">
    <name type="scientific">Rhizophora mucronata</name>
    <name type="common">Asiatic mangrove</name>
    <dbReference type="NCBI Taxonomy" id="61149"/>
    <lineage>
        <taxon>Eukaryota</taxon>
        <taxon>Viridiplantae</taxon>
        <taxon>Streptophyta</taxon>
        <taxon>Embryophyta</taxon>
        <taxon>Tracheophyta</taxon>
        <taxon>Spermatophyta</taxon>
        <taxon>Magnoliopsida</taxon>
        <taxon>eudicotyledons</taxon>
        <taxon>Gunneridae</taxon>
        <taxon>Pentapetalae</taxon>
        <taxon>rosids</taxon>
        <taxon>fabids</taxon>
        <taxon>Malpighiales</taxon>
        <taxon>Rhizophoraceae</taxon>
        <taxon>Rhizophora</taxon>
    </lineage>
</organism>
<accession>A0A2P2QKH8</accession>
<keyword evidence="1" id="KW-0472">Membrane</keyword>
<protein>
    <submittedName>
        <fullName evidence="2">Uncharacterized protein</fullName>
    </submittedName>
</protein>
<evidence type="ECO:0000256" key="1">
    <source>
        <dbReference type="SAM" id="Phobius"/>
    </source>
</evidence>
<reference evidence="2" key="1">
    <citation type="submission" date="2018-02" db="EMBL/GenBank/DDBJ databases">
        <title>Rhizophora mucronata_Transcriptome.</title>
        <authorList>
            <person name="Meera S.P."/>
            <person name="Sreeshan A."/>
            <person name="Augustine A."/>
        </authorList>
    </citation>
    <scope>NUCLEOTIDE SEQUENCE</scope>
    <source>
        <tissue evidence="2">Leaf</tissue>
    </source>
</reference>